<evidence type="ECO:0000259" key="1">
    <source>
        <dbReference type="PROSITE" id="PS50004"/>
    </source>
</evidence>
<dbReference type="PANTHER" id="PTHR47052:SF3">
    <property type="entry name" value="INGRESSION PROTEIN 1"/>
    <property type="match status" value="1"/>
</dbReference>
<comment type="caution">
    <text evidence="2">The sequence shown here is derived from an EMBL/GenBank/DDBJ whole genome shotgun (WGS) entry which is preliminary data.</text>
</comment>
<keyword evidence="3" id="KW-1185">Reference proteome</keyword>
<accession>A0A9N9C2U4</accession>
<dbReference type="EMBL" id="CAJVPL010001822">
    <property type="protein sequence ID" value="CAG8588792.1"/>
    <property type="molecule type" value="Genomic_DNA"/>
</dbReference>
<dbReference type="Pfam" id="PF00168">
    <property type="entry name" value="C2"/>
    <property type="match status" value="2"/>
</dbReference>
<evidence type="ECO:0000313" key="2">
    <source>
        <dbReference type="EMBL" id="CAG8588792.1"/>
    </source>
</evidence>
<name>A0A9N9C2U4_9GLOM</name>
<dbReference type="PANTHER" id="PTHR47052">
    <property type="entry name" value="CONSERVED SERINE PROLINE-RICH PROTEIN (AFU_ORTHOLOGUE AFUA_2G01790)"/>
    <property type="match status" value="1"/>
</dbReference>
<gene>
    <name evidence="2" type="ORF">AGERDE_LOCUS8499</name>
</gene>
<dbReference type="InterPro" id="IPR035892">
    <property type="entry name" value="C2_domain_sf"/>
</dbReference>
<protein>
    <submittedName>
        <fullName evidence="2">5461_t:CDS:1</fullName>
    </submittedName>
</protein>
<dbReference type="OrthoDB" id="270970at2759"/>
<feature type="domain" description="C2" evidence="1">
    <location>
        <begin position="1"/>
        <end position="102"/>
    </location>
</feature>
<organism evidence="2 3">
    <name type="scientific">Ambispora gerdemannii</name>
    <dbReference type="NCBI Taxonomy" id="144530"/>
    <lineage>
        <taxon>Eukaryota</taxon>
        <taxon>Fungi</taxon>
        <taxon>Fungi incertae sedis</taxon>
        <taxon>Mucoromycota</taxon>
        <taxon>Glomeromycotina</taxon>
        <taxon>Glomeromycetes</taxon>
        <taxon>Archaeosporales</taxon>
        <taxon>Ambisporaceae</taxon>
        <taxon>Ambispora</taxon>
    </lineage>
</organism>
<feature type="domain" description="C2" evidence="1">
    <location>
        <begin position="112"/>
        <end position="227"/>
    </location>
</feature>
<dbReference type="CDD" id="cd00030">
    <property type="entry name" value="C2"/>
    <property type="match status" value="2"/>
</dbReference>
<dbReference type="SMART" id="SM00239">
    <property type="entry name" value="C2"/>
    <property type="match status" value="2"/>
</dbReference>
<dbReference type="PRINTS" id="PR00360">
    <property type="entry name" value="C2DOMAIN"/>
</dbReference>
<proteinExistence type="predicted"/>
<dbReference type="PROSITE" id="PS50004">
    <property type="entry name" value="C2"/>
    <property type="match status" value="2"/>
</dbReference>
<sequence>MSNKGELKVTVVEASGLKDKDTVGKSDPYIELYIDKGYKQKTTTKEGTLSPVWNENFKFNINNQHTLYLKVLDKDITDSDKIGETKVDLKEVFSKGYVDTWVNLPALLGLTSHGKVHLVKVFAGLVSSQWIIMRRIVEAKNLKDTDFIGKSDPYVELWIEKGYKQKTTVKDGTLNPVWNEDFKFNIHGEHTLHLKVLDKDITEDDKIGEAKVDLKEVFSKGYVDDWFKLPALLGLSSHGQVHLVLQFTAE</sequence>
<dbReference type="InterPro" id="IPR000008">
    <property type="entry name" value="C2_dom"/>
</dbReference>
<dbReference type="Proteomes" id="UP000789831">
    <property type="component" value="Unassembled WGS sequence"/>
</dbReference>
<dbReference type="AlphaFoldDB" id="A0A9N9C2U4"/>
<reference evidence="2" key="1">
    <citation type="submission" date="2021-06" db="EMBL/GenBank/DDBJ databases">
        <authorList>
            <person name="Kallberg Y."/>
            <person name="Tangrot J."/>
            <person name="Rosling A."/>
        </authorList>
    </citation>
    <scope>NUCLEOTIDE SEQUENCE</scope>
    <source>
        <strain evidence="2">MT106</strain>
    </source>
</reference>
<evidence type="ECO:0000313" key="3">
    <source>
        <dbReference type="Proteomes" id="UP000789831"/>
    </source>
</evidence>
<dbReference type="Gene3D" id="2.60.40.150">
    <property type="entry name" value="C2 domain"/>
    <property type="match status" value="2"/>
</dbReference>
<dbReference type="InterPro" id="IPR052981">
    <property type="entry name" value="Ingression_C2_domain"/>
</dbReference>
<dbReference type="SUPFAM" id="SSF49562">
    <property type="entry name" value="C2 domain (Calcium/lipid-binding domain, CaLB)"/>
    <property type="match status" value="2"/>
</dbReference>